<comment type="cofactor">
    <cofactor evidence="2">
        <name>Mn(2+)</name>
        <dbReference type="ChEBI" id="CHEBI:29035"/>
    </cofactor>
</comment>
<sequence length="377" mass="40819">MGSTDFSFKLADHPKIPKGKQLAVIILDGWGEEKPDQYNCIYVAETPTMDSLKKGAPEKWTLIKAHGPAVGLPTEDDMGNSEVGHNALGAGRIFAQGAKLVDYALASGKIYEGAGFKYIKESFENGTLHLIGLLRDGGVHSRLDQLQLLLKGAAQNGAKRIRVHILTDGRDCLDGSSIGYVETLENDLVELQKQGVDAQIASGGGRMYVTMDRYENDWGVVKRGWDAQVLGKAPHKFRSALEAVKKLREDPKASDQYLPPFVIVDENEKAVGPILDGDAVVTINFRADHGNAEDMVKRNTKTGQPAKDKDGKIQILTSHTLSPVPIAIGGPGLKEGLRFRSDLQQPGLANVASTIINLLGFEAPSDYEPTLIEVANN</sequence>
<dbReference type="Gene3D" id="3.40.720.10">
    <property type="entry name" value="Alkaline Phosphatase, subunit A"/>
    <property type="match status" value="2"/>
</dbReference>
<protein>
    <recommendedName>
        <fullName evidence="5">phosphoglycerate mutase (2,3-diphosphoglycerate-independent)</fullName>
        <ecNumber evidence="5">5.4.2.12</ecNumber>
    </recommendedName>
</protein>
<keyword evidence="8" id="KW-0464">Manganese</keyword>
<organism evidence="11">
    <name type="scientific">Picea sitchensis</name>
    <name type="common">Sitka spruce</name>
    <name type="synonym">Pinus sitchensis</name>
    <dbReference type="NCBI Taxonomy" id="3332"/>
    <lineage>
        <taxon>Eukaryota</taxon>
        <taxon>Viridiplantae</taxon>
        <taxon>Streptophyta</taxon>
        <taxon>Embryophyta</taxon>
        <taxon>Tracheophyta</taxon>
        <taxon>Spermatophyta</taxon>
        <taxon>Pinopsida</taxon>
        <taxon>Pinidae</taxon>
        <taxon>Conifers I</taxon>
        <taxon>Pinales</taxon>
        <taxon>Pinaceae</taxon>
        <taxon>Picea</taxon>
    </lineage>
</organism>
<keyword evidence="9" id="KW-0413">Isomerase</keyword>
<dbReference type="InterPro" id="IPR017850">
    <property type="entry name" value="Alkaline_phosphatase_core_sf"/>
</dbReference>
<dbReference type="GO" id="GO:0005737">
    <property type="term" value="C:cytoplasm"/>
    <property type="evidence" value="ECO:0007669"/>
    <property type="project" value="InterPro"/>
</dbReference>
<dbReference type="InterPro" id="IPR005995">
    <property type="entry name" value="Pgm_bpd_ind"/>
</dbReference>
<dbReference type="PANTHER" id="PTHR31637:SF0">
    <property type="entry name" value="2,3-BISPHOSPHOGLYCERATE-INDEPENDENT PHOSPHOGLYCERATE MUTASE"/>
    <property type="match status" value="1"/>
</dbReference>
<dbReference type="AlphaFoldDB" id="B8LMV6"/>
<evidence type="ECO:0000259" key="10">
    <source>
        <dbReference type="Pfam" id="PF06415"/>
    </source>
</evidence>
<dbReference type="GO" id="GO:0009637">
    <property type="term" value="P:response to blue light"/>
    <property type="evidence" value="ECO:0007669"/>
    <property type="project" value="UniProtKB-ARBA"/>
</dbReference>
<dbReference type="InterPro" id="IPR011258">
    <property type="entry name" value="BPG-indep_PGM_N"/>
</dbReference>
<keyword evidence="7" id="KW-0324">Glycolysis</keyword>
<feature type="domain" description="BPG-independent PGAM N-terminal" evidence="10">
    <location>
        <begin position="102"/>
        <end position="289"/>
    </location>
</feature>
<dbReference type="EC" id="5.4.2.12" evidence="5"/>
<dbReference type="OMA" id="WKVETAF"/>
<evidence type="ECO:0000256" key="5">
    <source>
        <dbReference type="ARBA" id="ARBA00012026"/>
    </source>
</evidence>
<evidence type="ECO:0000256" key="1">
    <source>
        <dbReference type="ARBA" id="ARBA00000370"/>
    </source>
</evidence>
<dbReference type="GO" id="GO:0010118">
    <property type="term" value="P:stomatal movement"/>
    <property type="evidence" value="ECO:0007669"/>
    <property type="project" value="UniProtKB-ARBA"/>
</dbReference>
<dbReference type="GO" id="GO:0030145">
    <property type="term" value="F:manganese ion binding"/>
    <property type="evidence" value="ECO:0007669"/>
    <property type="project" value="InterPro"/>
</dbReference>
<name>B8LMV6_PICSI</name>
<dbReference type="UniPathway" id="UPA00109">
    <property type="reaction ID" value="UER00186"/>
</dbReference>
<evidence type="ECO:0000313" key="11">
    <source>
        <dbReference type="EMBL" id="ABR16986.1"/>
    </source>
</evidence>
<reference evidence="11" key="1">
    <citation type="submission" date="2007-06" db="EMBL/GenBank/DDBJ databases">
        <title>Full length cDNA sequences from Sitka Spruce (Picea sitchensis).</title>
        <authorList>
            <person name="Ralph S.G."/>
            <person name="Chun H.E."/>
            <person name="Liao N."/>
            <person name="Ali J."/>
            <person name="Reid K."/>
            <person name="Kolosova N."/>
            <person name="Cooper N."/>
            <person name="Cullis C."/>
            <person name="Jancsik S."/>
            <person name="Moore R."/>
            <person name="Mayo M."/>
            <person name="Wagner S."/>
            <person name="Holt R.A."/>
            <person name="Jones S.J.M."/>
            <person name="Marra M.A."/>
            <person name="Ritland C.E."/>
            <person name="Ritland K."/>
            <person name="Bohlmann J."/>
        </authorList>
    </citation>
    <scope>NUCLEOTIDE SEQUENCE</scope>
    <source>
        <tissue evidence="11">Green portion of the leader tissue</tissue>
    </source>
</reference>
<dbReference type="PANTHER" id="PTHR31637">
    <property type="entry name" value="2,3-BISPHOSPHOGLYCERATE-INDEPENDENT PHOSPHOGLYCERATE MUTASE"/>
    <property type="match status" value="1"/>
</dbReference>
<evidence type="ECO:0000256" key="8">
    <source>
        <dbReference type="ARBA" id="ARBA00023211"/>
    </source>
</evidence>
<dbReference type="GO" id="GO:0004619">
    <property type="term" value="F:phosphoglycerate mutase activity"/>
    <property type="evidence" value="ECO:0007669"/>
    <property type="project" value="UniProtKB-EC"/>
</dbReference>
<evidence type="ECO:0000256" key="9">
    <source>
        <dbReference type="ARBA" id="ARBA00023235"/>
    </source>
</evidence>
<comment type="similarity">
    <text evidence="4">Belongs to the BPG-independent phosphoglycerate mutase family.</text>
</comment>
<dbReference type="InterPro" id="IPR036646">
    <property type="entry name" value="PGAM_B_sf"/>
</dbReference>
<dbReference type="EMBL" id="EF677136">
    <property type="protein sequence ID" value="ABR16986.1"/>
    <property type="molecule type" value="mRNA"/>
</dbReference>
<dbReference type="GO" id="GO:0006007">
    <property type="term" value="P:glucose catabolic process"/>
    <property type="evidence" value="ECO:0007669"/>
    <property type="project" value="InterPro"/>
</dbReference>
<dbReference type="GO" id="GO:0006096">
    <property type="term" value="P:glycolytic process"/>
    <property type="evidence" value="ECO:0007669"/>
    <property type="project" value="UniProtKB-UniPathway"/>
</dbReference>
<evidence type="ECO:0000256" key="2">
    <source>
        <dbReference type="ARBA" id="ARBA00001936"/>
    </source>
</evidence>
<comment type="catalytic activity">
    <reaction evidence="1">
        <text>(2R)-2-phosphoglycerate = (2R)-3-phosphoglycerate</text>
        <dbReference type="Rhea" id="RHEA:15901"/>
        <dbReference type="ChEBI" id="CHEBI:58272"/>
        <dbReference type="ChEBI" id="CHEBI:58289"/>
        <dbReference type="EC" id="5.4.2.12"/>
    </reaction>
</comment>
<dbReference type="Gene3D" id="3.40.1450.10">
    <property type="entry name" value="BPG-independent phosphoglycerate mutase, domain B"/>
    <property type="match status" value="1"/>
</dbReference>
<dbReference type="SUPFAM" id="SSF53649">
    <property type="entry name" value="Alkaline phosphatase-like"/>
    <property type="match status" value="1"/>
</dbReference>
<evidence type="ECO:0000256" key="3">
    <source>
        <dbReference type="ARBA" id="ARBA00004798"/>
    </source>
</evidence>
<dbReference type="Pfam" id="PF06415">
    <property type="entry name" value="iPGM_N"/>
    <property type="match status" value="1"/>
</dbReference>
<proteinExistence type="evidence at transcript level"/>
<evidence type="ECO:0000256" key="4">
    <source>
        <dbReference type="ARBA" id="ARBA00008819"/>
    </source>
</evidence>
<comment type="pathway">
    <text evidence="3">Carbohydrate degradation; glycolysis; pyruvate from D-glyceraldehyde 3-phosphate: step 3/5.</text>
</comment>
<dbReference type="FunFam" id="3.40.1450.10:FF:000002">
    <property type="entry name" value="2,3-bisphosphoglycerate-independent phosphoglycerate mutase"/>
    <property type="match status" value="1"/>
</dbReference>
<keyword evidence="6" id="KW-0479">Metal-binding</keyword>
<evidence type="ECO:0000256" key="7">
    <source>
        <dbReference type="ARBA" id="ARBA00023152"/>
    </source>
</evidence>
<evidence type="ECO:0000256" key="6">
    <source>
        <dbReference type="ARBA" id="ARBA00022723"/>
    </source>
</evidence>
<dbReference type="SUPFAM" id="SSF64158">
    <property type="entry name" value="2,3-Bisphosphoglycerate-independent phosphoglycerate mutase, substrate-binding domain"/>
    <property type="match status" value="1"/>
</dbReference>
<accession>B8LMV6</accession>
<dbReference type="GO" id="GO:0010037">
    <property type="term" value="P:response to carbon dioxide"/>
    <property type="evidence" value="ECO:0007669"/>
    <property type="project" value="UniProtKB-ARBA"/>
</dbReference>